<dbReference type="HAMAP" id="MF_00155">
    <property type="entry name" value="CtaG"/>
    <property type="match status" value="1"/>
</dbReference>
<dbReference type="AlphaFoldDB" id="A0A382IJ37"/>
<keyword evidence="5" id="KW-0472">Membrane</keyword>
<proteinExistence type="inferred from homology"/>
<dbReference type="PIRSF" id="PIRSF005413">
    <property type="entry name" value="COX11"/>
    <property type="match status" value="1"/>
</dbReference>
<dbReference type="EMBL" id="UINC01067675">
    <property type="protein sequence ID" value="SVB99568.1"/>
    <property type="molecule type" value="Genomic_DNA"/>
</dbReference>
<dbReference type="Gene3D" id="2.60.370.10">
    <property type="entry name" value="Ctag/Cox11"/>
    <property type="match status" value="1"/>
</dbReference>
<protein>
    <recommendedName>
        <fullName evidence="7">Cytochrome c oxidase assembly protein CtaG</fullName>
    </recommendedName>
</protein>
<dbReference type="InterPro" id="IPR007533">
    <property type="entry name" value="Cyt_c_oxidase_assmbl_CtaG"/>
</dbReference>
<dbReference type="PANTHER" id="PTHR21320:SF3">
    <property type="entry name" value="CYTOCHROME C OXIDASE ASSEMBLY PROTEIN COX11, MITOCHONDRIAL-RELATED"/>
    <property type="match status" value="1"/>
</dbReference>
<comment type="function">
    <text evidence="1">Exerts its effect at some terminal stage of cytochrome c oxidase synthesis, probably by being involved in the insertion of the copper B into subunit I.</text>
</comment>
<dbReference type="NCBIfam" id="NF003465">
    <property type="entry name" value="PRK05089.1"/>
    <property type="match status" value="1"/>
</dbReference>
<dbReference type="PANTHER" id="PTHR21320">
    <property type="entry name" value="CYTOCHROME C OXIDASE ASSEMBLY PROTEIN COX11-RELATED"/>
    <property type="match status" value="1"/>
</dbReference>
<comment type="subcellular location">
    <subcellularLocation>
        <location evidence="2">Membrane</location>
        <topology evidence="2">Single-pass membrane protein</topology>
    </subcellularLocation>
</comment>
<evidence type="ECO:0000256" key="2">
    <source>
        <dbReference type="ARBA" id="ARBA00004167"/>
    </source>
</evidence>
<evidence type="ECO:0000256" key="3">
    <source>
        <dbReference type="ARBA" id="ARBA00022692"/>
    </source>
</evidence>
<dbReference type="GO" id="GO:0005739">
    <property type="term" value="C:mitochondrion"/>
    <property type="evidence" value="ECO:0007669"/>
    <property type="project" value="UniProtKB-ARBA"/>
</dbReference>
<keyword evidence="3" id="KW-0812">Transmembrane</keyword>
<dbReference type="GO" id="GO:0016020">
    <property type="term" value="C:membrane"/>
    <property type="evidence" value="ECO:0007669"/>
    <property type="project" value="UniProtKB-SubCell"/>
</dbReference>
<evidence type="ECO:0000256" key="1">
    <source>
        <dbReference type="ARBA" id="ARBA00004007"/>
    </source>
</evidence>
<evidence type="ECO:0000256" key="4">
    <source>
        <dbReference type="ARBA" id="ARBA00022989"/>
    </source>
</evidence>
<reference evidence="6" key="1">
    <citation type="submission" date="2018-05" db="EMBL/GenBank/DDBJ databases">
        <authorList>
            <person name="Lanie J.A."/>
            <person name="Ng W.-L."/>
            <person name="Kazmierczak K.M."/>
            <person name="Andrzejewski T.M."/>
            <person name="Davidsen T.M."/>
            <person name="Wayne K.J."/>
            <person name="Tettelin H."/>
            <person name="Glass J.I."/>
            <person name="Rusch D."/>
            <person name="Podicherti R."/>
            <person name="Tsui H.-C.T."/>
            <person name="Winkler M.E."/>
        </authorList>
    </citation>
    <scope>NUCLEOTIDE SEQUENCE</scope>
</reference>
<sequence length="190" mass="20823">MSKNRRFLATVAGLVSIVAGMAGLAYASVPLYDLFCKVTGYGGTPQIAEMLPSVVGSREMTVRFNADVNRDLPWEFRPVNGKVMVKVGEPTLAFYRVKNLSDETIVGTATYNVTPLSVGKYFSKIDCFCFAEQELKPGESVELPVSFFVETSIESDPAMEAINTVTLSYTFFELEKRADAGDLKSEGDNL</sequence>
<evidence type="ECO:0008006" key="7">
    <source>
        <dbReference type="Google" id="ProtNLM"/>
    </source>
</evidence>
<dbReference type="SUPFAM" id="SSF110111">
    <property type="entry name" value="Ctag/Cox11"/>
    <property type="match status" value="1"/>
</dbReference>
<dbReference type="GO" id="GO:0005507">
    <property type="term" value="F:copper ion binding"/>
    <property type="evidence" value="ECO:0007669"/>
    <property type="project" value="InterPro"/>
</dbReference>
<keyword evidence="4" id="KW-1133">Transmembrane helix</keyword>
<gene>
    <name evidence="6" type="ORF">METZ01_LOCUS252422</name>
</gene>
<dbReference type="InterPro" id="IPR023471">
    <property type="entry name" value="CtaG/Cox11_dom_sf"/>
</dbReference>
<dbReference type="FunFam" id="2.60.370.10:FF:000001">
    <property type="entry name" value="COX11 cytochrome c oxidase assembly homolog"/>
    <property type="match status" value="1"/>
</dbReference>
<name>A0A382IJ37_9ZZZZ</name>
<evidence type="ECO:0000313" key="6">
    <source>
        <dbReference type="EMBL" id="SVB99568.1"/>
    </source>
</evidence>
<accession>A0A382IJ37</accession>
<organism evidence="6">
    <name type="scientific">marine metagenome</name>
    <dbReference type="NCBI Taxonomy" id="408172"/>
    <lineage>
        <taxon>unclassified sequences</taxon>
        <taxon>metagenomes</taxon>
        <taxon>ecological metagenomes</taxon>
    </lineage>
</organism>
<evidence type="ECO:0000256" key="5">
    <source>
        <dbReference type="ARBA" id="ARBA00023136"/>
    </source>
</evidence>
<dbReference type="Pfam" id="PF04442">
    <property type="entry name" value="CtaG_Cox11"/>
    <property type="match status" value="1"/>
</dbReference>